<evidence type="ECO:0000313" key="6">
    <source>
        <dbReference type="Proteomes" id="UP000193240"/>
    </source>
</evidence>
<evidence type="ECO:0000256" key="1">
    <source>
        <dbReference type="ARBA" id="ARBA00023242"/>
    </source>
</evidence>
<feature type="compositionally biased region" description="Polar residues" evidence="3">
    <location>
        <begin position="688"/>
        <end position="699"/>
    </location>
</feature>
<feature type="region of interest" description="Disordered" evidence="3">
    <location>
        <begin position="635"/>
        <end position="722"/>
    </location>
</feature>
<keyword evidence="6" id="KW-1185">Reference proteome</keyword>
<dbReference type="Gene3D" id="4.10.240.10">
    <property type="entry name" value="Zn(2)-C6 fungal-type DNA-binding domain"/>
    <property type="match status" value="1"/>
</dbReference>
<evidence type="ECO:0000259" key="4">
    <source>
        <dbReference type="PROSITE" id="PS50048"/>
    </source>
</evidence>
<feature type="compositionally biased region" description="Basic and acidic residues" evidence="3">
    <location>
        <begin position="423"/>
        <end position="453"/>
    </location>
</feature>
<proteinExistence type="predicted"/>
<dbReference type="InParanoid" id="A0A1Y2M4Z5"/>
<evidence type="ECO:0000313" key="5">
    <source>
        <dbReference type="EMBL" id="OSS51174.1"/>
    </source>
</evidence>
<dbReference type="PROSITE" id="PS00463">
    <property type="entry name" value="ZN2_CY6_FUNGAL_1"/>
    <property type="match status" value="1"/>
</dbReference>
<dbReference type="AlphaFoldDB" id="A0A1Y2M4Z5"/>
<feature type="compositionally biased region" description="Polar residues" evidence="3">
    <location>
        <begin position="332"/>
        <end position="363"/>
    </location>
</feature>
<dbReference type="Proteomes" id="UP000193240">
    <property type="component" value="Unassembled WGS sequence"/>
</dbReference>
<protein>
    <recommendedName>
        <fullName evidence="4">Zn(2)-C6 fungal-type domain-containing protein</fullName>
    </recommendedName>
</protein>
<feature type="region of interest" description="Disordered" evidence="3">
    <location>
        <begin position="496"/>
        <end position="594"/>
    </location>
</feature>
<keyword evidence="1" id="KW-0539">Nucleus</keyword>
<organism evidence="5 6">
    <name type="scientific">Epicoccum nigrum</name>
    <name type="common">Soil fungus</name>
    <name type="synonym">Epicoccum purpurascens</name>
    <dbReference type="NCBI Taxonomy" id="105696"/>
    <lineage>
        <taxon>Eukaryota</taxon>
        <taxon>Fungi</taxon>
        <taxon>Dikarya</taxon>
        <taxon>Ascomycota</taxon>
        <taxon>Pezizomycotina</taxon>
        <taxon>Dothideomycetes</taxon>
        <taxon>Pleosporomycetidae</taxon>
        <taxon>Pleosporales</taxon>
        <taxon>Pleosporineae</taxon>
        <taxon>Didymellaceae</taxon>
        <taxon>Epicoccum</taxon>
    </lineage>
</organism>
<feature type="compositionally biased region" description="Polar residues" evidence="3">
    <location>
        <begin position="712"/>
        <end position="722"/>
    </location>
</feature>
<keyword evidence="2" id="KW-0175">Coiled coil</keyword>
<name>A0A1Y2M4Z5_EPING</name>
<feature type="coiled-coil region" evidence="2">
    <location>
        <begin position="45"/>
        <end position="89"/>
    </location>
</feature>
<accession>A0A1Y2M4Z5</accession>
<dbReference type="InterPro" id="IPR036864">
    <property type="entry name" value="Zn2-C6_fun-type_DNA-bd_sf"/>
</dbReference>
<feature type="region of interest" description="Disordered" evidence="3">
    <location>
        <begin position="212"/>
        <end position="293"/>
    </location>
</feature>
<dbReference type="InterPro" id="IPR001138">
    <property type="entry name" value="Zn2Cys6_DnaBD"/>
</dbReference>
<dbReference type="SUPFAM" id="SSF57701">
    <property type="entry name" value="Zn2/Cys6 DNA-binding domain"/>
    <property type="match status" value="1"/>
</dbReference>
<feature type="domain" description="Zn(2)-C6 fungal-type" evidence="4">
    <location>
        <begin position="593"/>
        <end position="623"/>
    </location>
</feature>
<feature type="compositionally biased region" description="Basic and acidic residues" evidence="3">
    <location>
        <begin position="674"/>
        <end position="684"/>
    </location>
</feature>
<feature type="compositionally biased region" description="Polar residues" evidence="3">
    <location>
        <begin position="550"/>
        <end position="579"/>
    </location>
</feature>
<dbReference type="EMBL" id="KZ107841">
    <property type="protein sequence ID" value="OSS51174.1"/>
    <property type="molecule type" value="Genomic_DNA"/>
</dbReference>
<dbReference type="PROSITE" id="PS50048">
    <property type="entry name" value="ZN2_CY6_FUNGAL_2"/>
    <property type="match status" value="1"/>
</dbReference>
<gene>
    <name evidence="5" type="ORF">B5807_04102</name>
</gene>
<dbReference type="SMART" id="SM00066">
    <property type="entry name" value="GAL4"/>
    <property type="match status" value="1"/>
</dbReference>
<evidence type="ECO:0000256" key="3">
    <source>
        <dbReference type="SAM" id="MobiDB-lite"/>
    </source>
</evidence>
<dbReference type="Pfam" id="PF00172">
    <property type="entry name" value="Zn_clus"/>
    <property type="match status" value="1"/>
</dbReference>
<feature type="compositionally biased region" description="Low complexity" evidence="3">
    <location>
        <begin position="650"/>
        <end position="659"/>
    </location>
</feature>
<dbReference type="GO" id="GO:0000981">
    <property type="term" value="F:DNA-binding transcription factor activity, RNA polymerase II-specific"/>
    <property type="evidence" value="ECO:0007669"/>
    <property type="project" value="InterPro"/>
</dbReference>
<feature type="compositionally biased region" description="Polar residues" evidence="3">
    <location>
        <begin position="387"/>
        <end position="405"/>
    </location>
</feature>
<sequence length="722" mass="80163">MNIAPQRPSTAQSLSLGSRMPFEAAEALLWERQNNRVHAHLSVQMKKLQAEHDKFDARIRATEAVAEAAEAAIHKIKQMDTKIAAIEAEERDRPFDTWAKESISALQMSVDAMRGVRQKLSGLETKVDQIGEGIETAQGESASLKDVVRRLEVLECARQDDARKVTYLEEELGKLESRHGQPRGIFEHTLEQPRDEAQADDHPMAVFYGVDTQSPLSRHKSPLGRQQSPVRRERSPIRKSRSPMRLETRLQNSYDTPVQEFPMSRPTKSSRWSHGYLKDLQPPDGESLHRDEGGFEPLESQAQVNGGWENTQQYRDMQRELVALRAMCPSQEVRSSSDTVATQRPQETVLVSTKNNVDFSDATTEPEADDDNLRTGARQDPGDLTIFDTSLISSPPERTQTQSARRNLMRRPFIGDPRVSLGDQHRRTNHPRDEAAKGYDRTSVKRKRADDAPTQRATRQKLAIDKAVERKFLPVDNTKKKAVTGSSFLKSIPLAIDHDAPSSSSPIRKTYGKQEPAVSRTVQQGAPYASPSVREESVSLPSKPPVPETTVMQSKKAVSNPKSTTKGAIKATPSSSNVPTVKGAKGPRQPRGACASCRSRHKACDRTRPVCSGCAKSGASCEYDPVAAFGRLRNAVPAVSPKKEEKSSRKVSASRTSSKSKVRERSVTVSPGPFRKESSTRRLEAVQPTKSLVTATLTAASFRKPRARFTQHPEQTSPRKQK</sequence>
<dbReference type="GO" id="GO:0008270">
    <property type="term" value="F:zinc ion binding"/>
    <property type="evidence" value="ECO:0007669"/>
    <property type="project" value="InterPro"/>
</dbReference>
<evidence type="ECO:0000256" key="2">
    <source>
        <dbReference type="SAM" id="Coils"/>
    </source>
</evidence>
<feature type="region of interest" description="Disordered" evidence="3">
    <location>
        <begin position="332"/>
        <end position="460"/>
    </location>
</feature>
<reference evidence="5 6" key="1">
    <citation type="journal article" date="2017" name="Genome Announc.">
        <title>Genome sequence of the saprophytic ascomycete Epicoccum nigrum ICMP 19927 strain isolated from New Zealand.</title>
        <authorList>
            <person name="Fokin M."/>
            <person name="Fleetwood D."/>
            <person name="Weir B.S."/>
            <person name="Villas-Boas S.G."/>
        </authorList>
    </citation>
    <scope>NUCLEOTIDE SEQUENCE [LARGE SCALE GENOMIC DNA]</scope>
    <source>
        <strain evidence="5 6">ICMP 19927</strain>
    </source>
</reference>
<dbReference type="CDD" id="cd00067">
    <property type="entry name" value="GAL4"/>
    <property type="match status" value="1"/>
</dbReference>